<feature type="region of interest" description="Disordered" evidence="7">
    <location>
        <begin position="120"/>
        <end position="195"/>
    </location>
</feature>
<protein>
    <recommendedName>
        <fullName evidence="6">Protein PNS1</fullName>
    </recommendedName>
</protein>
<comment type="similarity">
    <text evidence="2 6">Belongs to the CTL (choline transporter-like) family.</text>
</comment>
<reference evidence="8 9" key="1">
    <citation type="journal article" date="2015" name="Environ. Microbiol.">
        <title>Metagenome sequence of Elaphomyces granulatus from sporocarp tissue reveals Ascomycota ectomycorrhizal fingerprints of genome expansion and a Proteobacteria-rich microbiome.</title>
        <authorList>
            <person name="Quandt C.A."/>
            <person name="Kohler A."/>
            <person name="Hesse C.N."/>
            <person name="Sharpton T.J."/>
            <person name="Martin F."/>
            <person name="Spatafora J.W."/>
        </authorList>
    </citation>
    <scope>NUCLEOTIDE SEQUENCE [LARGE SCALE GENOMIC DNA]</scope>
    <source>
        <strain evidence="8 9">OSC145934</strain>
    </source>
</reference>
<dbReference type="EMBL" id="NPHW01006263">
    <property type="protein sequence ID" value="OXV05968.1"/>
    <property type="molecule type" value="Genomic_DNA"/>
</dbReference>
<dbReference type="Pfam" id="PF04515">
    <property type="entry name" value="Choline_transpo"/>
    <property type="match status" value="1"/>
</dbReference>
<evidence type="ECO:0000256" key="1">
    <source>
        <dbReference type="ARBA" id="ARBA00004141"/>
    </source>
</evidence>
<feature type="region of interest" description="Disordered" evidence="7">
    <location>
        <begin position="210"/>
        <end position="276"/>
    </location>
</feature>
<dbReference type="OrthoDB" id="420519at2759"/>
<comment type="function">
    <text evidence="6">Probably involved in transport through the plasma membrane.</text>
</comment>
<comment type="subcellular location">
    <subcellularLocation>
        <location evidence="6">Cell membrane</location>
        <topology evidence="6">Multi-pass membrane protein</topology>
    </subcellularLocation>
    <subcellularLocation>
        <location evidence="1">Membrane</location>
        <topology evidence="1">Multi-pass membrane protein</topology>
    </subcellularLocation>
</comment>
<dbReference type="AlphaFoldDB" id="A0A232LPM3"/>
<dbReference type="InterPro" id="IPR007603">
    <property type="entry name" value="Choline_transptr-like"/>
</dbReference>
<evidence type="ECO:0000256" key="3">
    <source>
        <dbReference type="ARBA" id="ARBA00022692"/>
    </source>
</evidence>
<evidence type="ECO:0000256" key="2">
    <source>
        <dbReference type="ARBA" id="ARBA00007168"/>
    </source>
</evidence>
<dbReference type="GO" id="GO:0005886">
    <property type="term" value="C:plasma membrane"/>
    <property type="evidence" value="ECO:0007669"/>
    <property type="project" value="UniProtKB-SubCell"/>
</dbReference>
<name>A0A232LPM3_9EURO</name>
<feature type="compositionally biased region" description="Basic and acidic residues" evidence="7">
    <location>
        <begin position="19"/>
        <end position="33"/>
    </location>
</feature>
<feature type="region of interest" description="Disordered" evidence="7">
    <location>
        <begin position="1"/>
        <end position="40"/>
    </location>
</feature>
<dbReference type="PANTHER" id="PTHR12385">
    <property type="entry name" value="CHOLINE TRANSPORTER-LIKE (SLC FAMILY 44)"/>
    <property type="match status" value="1"/>
</dbReference>
<keyword evidence="5" id="KW-0472">Membrane</keyword>
<feature type="compositionally biased region" description="Basic and acidic residues" evidence="7">
    <location>
        <begin position="252"/>
        <end position="263"/>
    </location>
</feature>
<dbReference type="PANTHER" id="PTHR12385:SF88">
    <property type="entry name" value="CHOLINE TRANSPORTER-LIKE PROTEIN CTL1"/>
    <property type="match status" value="1"/>
</dbReference>
<evidence type="ECO:0000256" key="4">
    <source>
        <dbReference type="ARBA" id="ARBA00022989"/>
    </source>
</evidence>
<keyword evidence="3" id="KW-0812">Transmembrane</keyword>
<proteinExistence type="inferred from homology"/>
<evidence type="ECO:0000313" key="8">
    <source>
        <dbReference type="EMBL" id="OXV05968.1"/>
    </source>
</evidence>
<organism evidence="8 9">
    <name type="scientific">Elaphomyces granulatus</name>
    <dbReference type="NCBI Taxonomy" id="519963"/>
    <lineage>
        <taxon>Eukaryota</taxon>
        <taxon>Fungi</taxon>
        <taxon>Dikarya</taxon>
        <taxon>Ascomycota</taxon>
        <taxon>Pezizomycotina</taxon>
        <taxon>Eurotiomycetes</taxon>
        <taxon>Eurotiomycetidae</taxon>
        <taxon>Eurotiales</taxon>
        <taxon>Elaphomycetaceae</taxon>
        <taxon>Elaphomyces</taxon>
    </lineage>
</organism>
<dbReference type="Proteomes" id="UP000243515">
    <property type="component" value="Unassembled WGS sequence"/>
</dbReference>
<evidence type="ECO:0000256" key="6">
    <source>
        <dbReference type="RuleBase" id="RU368066"/>
    </source>
</evidence>
<feature type="compositionally biased region" description="Polar residues" evidence="7">
    <location>
        <begin position="226"/>
        <end position="235"/>
    </location>
</feature>
<evidence type="ECO:0000256" key="7">
    <source>
        <dbReference type="SAM" id="MobiDB-lite"/>
    </source>
</evidence>
<evidence type="ECO:0000256" key="5">
    <source>
        <dbReference type="ARBA" id="ARBA00023136"/>
    </source>
</evidence>
<feature type="compositionally biased region" description="Gly residues" evidence="7">
    <location>
        <begin position="136"/>
        <end position="147"/>
    </location>
</feature>
<keyword evidence="4" id="KW-1133">Transmembrane helix</keyword>
<accession>A0A232LPM3</accession>
<evidence type="ECO:0000313" key="9">
    <source>
        <dbReference type="Proteomes" id="UP000243515"/>
    </source>
</evidence>
<sequence>MFSEYASRFLAQSQSRIASRPEESHRNTLDRQKKLYQSSSRFPVSRSYLQRAVGNPYQPASSQVSHFPFASRTSAQPAPLFYSATDEFREEDDEQEHEREIADFYALQRSRRHFGNSHLEELSEDDAGSSEASGGQQSGHGPVFGRGKGIRSSWRDEGGASVQIRNSKIETVPEHEEDEREENGSNDGSKGKSRMVDVGLEDTLRTDVENLEHDSPPDFGDEDPPSIQQFRQQPQPRKDHFQMQSSSFMPQETDKQTLLEHPRPPSSSGSSIPPTMAKNAFEPPLHDIFWGQLFLISLAGMFATAFLVYLHTSLPSDDRWRWGDTIYITIHKSFFLLGIYTLVSIIVSLLWLALLRSYVRLLVYSMLVAVPVILYSFALYTFISSFRGSWQGASTQDKVMRWGSAVPFVLASCWVYSIIQGRHATRKAISILEFACRILAANPALLALGLVTLCSIVSWTWLWMLMFTRIFLGGHLYEDSFIIDISSWWLGAYFVLVYLWSLGVVSGIQRAVTAATVSQWYFHRLAIPAPTSIQVVQAAFTHAITTLFGTICLSSLLVLLIRLPLIVLPRRISSIVTLCAYSLIPTPIAALTNSLSLTYAAIHSQPLAGSARGLTQMSFLSPVSAATSLNPRSFSQPQRNSSLLPYRISKLILHATRFIMSLALGFGGWVTTARSVTIQDGNSAIRGSLYAYVVGLIAGVIGWSILGAMEGVLSCVVDAAIVCWGSEVGISNREARYCREAGWLFGEDRDGEPNRWSTV</sequence>
<keyword evidence="9" id="KW-1185">Reference proteome</keyword>
<dbReference type="GO" id="GO:0022857">
    <property type="term" value="F:transmembrane transporter activity"/>
    <property type="evidence" value="ECO:0007669"/>
    <property type="project" value="UniProtKB-UniRule"/>
</dbReference>
<comment type="caution">
    <text evidence="8">The sequence shown here is derived from an EMBL/GenBank/DDBJ whole genome shotgun (WGS) entry which is preliminary data.</text>
</comment>
<gene>
    <name evidence="8" type="ORF">Egran_06264</name>
</gene>